<reference evidence="1 2" key="1">
    <citation type="journal article" date="2018" name="Mol. Ecol.">
        <title>The obligate alkalophilic soda-lake fungus Sodiomyces alkalinus has shifted to a protein diet.</title>
        <authorList>
            <person name="Grum-Grzhimaylo A.A."/>
            <person name="Falkoski D.L."/>
            <person name="van den Heuvel J."/>
            <person name="Valero-Jimenez C.A."/>
            <person name="Min B."/>
            <person name="Choi I.G."/>
            <person name="Lipzen A."/>
            <person name="Daum C.G."/>
            <person name="Aanen D.K."/>
            <person name="Tsang A."/>
            <person name="Henrissat B."/>
            <person name="Bilanenko E.N."/>
            <person name="de Vries R.P."/>
            <person name="van Kan J.A.L."/>
            <person name="Grigoriev I.V."/>
            <person name="Debets A.J.M."/>
        </authorList>
    </citation>
    <scope>NUCLEOTIDE SEQUENCE [LARGE SCALE GENOMIC DNA]</scope>
    <source>
        <strain evidence="1 2">F11</strain>
    </source>
</reference>
<organism evidence="1 2">
    <name type="scientific">Sodiomyces alkalinus (strain CBS 110278 / VKM F-3762 / F11)</name>
    <name type="common">Alkaliphilic filamentous fungus</name>
    <dbReference type="NCBI Taxonomy" id="1314773"/>
    <lineage>
        <taxon>Eukaryota</taxon>
        <taxon>Fungi</taxon>
        <taxon>Dikarya</taxon>
        <taxon>Ascomycota</taxon>
        <taxon>Pezizomycotina</taxon>
        <taxon>Sordariomycetes</taxon>
        <taxon>Hypocreomycetidae</taxon>
        <taxon>Glomerellales</taxon>
        <taxon>Plectosphaerellaceae</taxon>
        <taxon>Sodiomyces</taxon>
    </lineage>
</organism>
<proteinExistence type="predicted"/>
<keyword evidence="2" id="KW-1185">Reference proteome</keyword>
<evidence type="ECO:0000313" key="1">
    <source>
        <dbReference type="EMBL" id="ROT40831.1"/>
    </source>
</evidence>
<accession>A0A3N2Q235</accession>
<dbReference type="AlphaFoldDB" id="A0A3N2Q235"/>
<dbReference type="Proteomes" id="UP000272025">
    <property type="component" value="Unassembled WGS sequence"/>
</dbReference>
<evidence type="ECO:0000313" key="2">
    <source>
        <dbReference type="Proteomes" id="UP000272025"/>
    </source>
</evidence>
<dbReference type="RefSeq" id="XP_028468637.1">
    <property type="nucleotide sequence ID" value="XM_028606488.1"/>
</dbReference>
<protein>
    <submittedName>
        <fullName evidence="1">Uncharacterized protein</fullName>
    </submittedName>
</protein>
<name>A0A3N2Q235_SODAK</name>
<dbReference type="EMBL" id="ML119052">
    <property type="protein sequence ID" value="ROT40831.1"/>
    <property type="molecule type" value="Genomic_DNA"/>
</dbReference>
<dbReference type="GeneID" id="39574966"/>
<sequence>MIQLKRLSNYGWQILVTHCPHKAANPRAGPVNYDQLVYACPAYIQPIPAITLIFLQSLALLATCFGDISSPLPSRIAYTQLYFRESPSPSSQATTNARRIQHKSRGSVSSVVHYPQLKHLLFLFIGLKAACHQLQLIMHAPDPYSLHDDNPERRRPWILCRPACLSDA</sequence>
<gene>
    <name evidence="1" type="ORF">SODALDRAFT_105760</name>
</gene>